<dbReference type="Proteomes" id="UP000636709">
    <property type="component" value="Unassembled WGS sequence"/>
</dbReference>
<name>A0A835FXP7_9POAL</name>
<protein>
    <submittedName>
        <fullName evidence="1">Uncharacterized protein</fullName>
    </submittedName>
</protein>
<accession>A0A835FXP7</accession>
<reference evidence="1" key="1">
    <citation type="submission" date="2020-07" db="EMBL/GenBank/DDBJ databases">
        <title>Genome sequence and genetic diversity analysis of an under-domesticated orphan crop, white fonio (Digitaria exilis).</title>
        <authorList>
            <person name="Bennetzen J.L."/>
            <person name="Chen S."/>
            <person name="Ma X."/>
            <person name="Wang X."/>
            <person name="Yssel A.E.J."/>
            <person name="Chaluvadi S.R."/>
            <person name="Johnson M."/>
            <person name="Gangashetty P."/>
            <person name="Hamidou F."/>
            <person name="Sanogo M.D."/>
            <person name="Zwaenepoel A."/>
            <person name="Wallace J."/>
            <person name="Van De Peer Y."/>
            <person name="Van Deynze A."/>
        </authorList>
    </citation>
    <scope>NUCLEOTIDE SEQUENCE</scope>
    <source>
        <tissue evidence="1">Leaves</tissue>
    </source>
</reference>
<comment type="caution">
    <text evidence="1">The sequence shown here is derived from an EMBL/GenBank/DDBJ whole genome shotgun (WGS) entry which is preliminary data.</text>
</comment>
<keyword evidence="2" id="KW-1185">Reference proteome</keyword>
<dbReference type="AlphaFoldDB" id="A0A835FXP7"/>
<gene>
    <name evidence="1" type="ORF">HU200_002837</name>
</gene>
<evidence type="ECO:0000313" key="1">
    <source>
        <dbReference type="EMBL" id="KAF8779161.1"/>
    </source>
</evidence>
<sequence length="77" mass="8797">MHGYFLHTAGRYSQLNPRLQLAGCWKKQWLQPFHPCSSPWCSLFHPILAAPTPPSTPMVESTMLSVPTLTRAHRNRL</sequence>
<organism evidence="1 2">
    <name type="scientific">Digitaria exilis</name>
    <dbReference type="NCBI Taxonomy" id="1010633"/>
    <lineage>
        <taxon>Eukaryota</taxon>
        <taxon>Viridiplantae</taxon>
        <taxon>Streptophyta</taxon>
        <taxon>Embryophyta</taxon>
        <taxon>Tracheophyta</taxon>
        <taxon>Spermatophyta</taxon>
        <taxon>Magnoliopsida</taxon>
        <taxon>Liliopsida</taxon>
        <taxon>Poales</taxon>
        <taxon>Poaceae</taxon>
        <taxon>PACMAD clade</taxon>
        <taxon>Panicoideae</taxon>
        <taxon>Panicodae</taxon>
        <taxon>Paniceae</taxon>
        <taxon>Anthephorinae</taxon>
        <taxon>Digitaria</taxon>
    </lineage>
</organism>
<proteinExistence type="predicted"/>
<evidence type="ECO:0000313" key="2">
    <source>
        <dbReference type="Proteomes" id="UP000636709"/>
    </source>
</evidence>
<dbReference type="EMBL" id="JACEFO010000186">
    <property type="protein sequence ID" value="KAF8779161.1"/>
    <property type="molecule type" value="Genomic_DNA"/>
</dbReference>